<dbReference type="InterPro" id="IPR007540">
    <property type="entry name" value="Fimbrial_CS1-type"/>
</dbReference>
<feature type="chain" id="PRO_5042571086" evidence="1">
    <location>
        <begin position="24"/>
        <end position="168"/>
    </location>
</feature>
<name>A0AAI9CF02_STEMA</name>
<reference evidence="2" key="1">
    <citation type="submission" date="2022-07" db="EMBL/GenBank/DDBJ databases">
        <authorList>
            <consortium name="Clinical and Environmental Microbiology Branch: Whole genome sequencing antimicrobial resistance pathogens in the healthcare setting"/>
        </authorList>
    </citation>
    <scope>NUCLEOTIDE SEQUENCE</scope>
    <source>
        <strain evidence="2">Stenotrophomonas_maltophilia_2021CK-00905</strain>
    </source>
</reference>
<evidence type="ECO:0000313" key="2">
    <source>
        <dbReference type="EMBL" id="EKT4443454.1"/>
    </source>
</evidence>
<protein>
    <submittedName>
        <fullName evidence="2">Fimbrial protein</fullName>
    </submittedName>
</protein>
<sequence length="168" mass="17570">MNSILKKAALAAALATVSLSANAAESHIKVYTNVDLSLALLKADGSPLPDMMEMTHIPGDGLAAVRERVRVFTNDETKDIEVNVMHDPMLVIKTGTAPAVPLTVSLNKTPLTVAPKDFLASDIFDGALPGASFIMDLDIAQATKAPLTVAGAYEGIVSIAMKQKTASP</sequence>
<keyword evidence="1" id="KW-0732">Signal</keyword>
<dbReference type="Proteomes" id="UP001214521">
    <property type="component" value="Unassembled WGS sequence"/>
</dbReference>
<accession>A0AAI9CF02</accession>
<dbReference type="AlphaFoldDB" id="A0AAI9CF02"/>
<gene>
    <name evidence="2" type="ORF">QEK83_004159</name>
</gene>
<dbReference type="Pfam" id="PF04449">
    <property type="entry name" value="Fimbrial_CS1"/>
    <property type="match status" value="1"/>
</dbReference>
<dbReference type="Gene3D" id="2.60.40.2040">
    <property type="entry name" value="CFA/I fimbrial subunit E, pilin domain"/>
    <property type="match status" value="1"/>
</dbReference>
<comment type="caution">
    <text evidence="2">The sequence shown here is derived from an EMBL/GenBank/DDBJ whole genome shotgun (WGS) entry which is preliminary data.</text>
</comment>
<evidence type="ECO:0000256" key="1">
    <source>
        <dbReference type="SAM" id="SignalP"/>
    </source>
</evidence>
<organism evidence="2 3">
    <name type="scientific">Stenotrophomonas maltophilia</name>
    <name type="common">Pseudomonas maltophilia</name>
    <name type="synonym">Xanthomonas maltophilia</name>
    <dbReference type="NCBI Taxonomy" id="40324"/>
    <lineage>
        <taxon>Bacteria</taxon>
        <taxon>Pseudomonadati</taxon>
        <taxon>Pseudomonadota</taxon>
        <taxon>Gammaproteobacteria</taxon>
        <taxon>Lysobacterales</taxon>
        <taxon>Lysobacteraceae</taxon>
        <taxon>Stenotrophomonas</taxon>
        <taxon>Stenotrophomonas maltophilia group</taxon>
    </lineage>
</organism>
<feature type="signal peptide" evidence="1">
    <location>
        <begin position="1"/>
        <end position="23"/>
    </location>
</feature>
<dbReference type="EMBL" id="ABLOMU010000084">
    <property type="protein sequence ID" value="EKT4443454.1"/>
    <property type="molecule type" value="Genomic_DNA"/>
</dbReference>
<dbReference type="RefSeq" id="WP_088480086.1">
    <property type="nucleotide sequence ID" value="NZ_CP056088.1"/>
</dbReference>
<dbReference type="GO" id="GO:0009289">
    <property type="term" value="C:pilus"/>
    <property type="evidence" value="ECO:0007669"/>
    <property type="project" value="InterPro"/>
</dbReference>
<evidence type="ECO:0000313" key="3">
    <source>
        <dbReference type="Proteomes" id="UP001214521"/>
    </source>
</evidence>
<proteinExistence type="predicted"/>